<evidence type="ECO:0000313" key="6">
    <source>
        <dbReference type="EMBL" id="KAK7274853.1"/>
    </source>
</evidence>
<reference evidence="6 7" key="1">
    <citation type="submission" date="2024-01" db="EMBL/GenBank/DDBJ databases">
        <title>The genomes of 5 underutilized Papilionoideae crops provide insights into root nodulation and disease resistanc.</title>
        <authorList>
            <person name="Yuan L."/>
        </authorList>
    </citation>
    <scope>NUCLEOTIDE SEQUENCE [LARGE SCALE GENOMIC DNA]</scope>
    <source>
        <strain evidence="6">ZHUSHIDOU_FW_LH</strain>
        <tissue evidence="6">Leaf</tissue>
    </source>
</reference>
<dbReference type="InterPro" id="IPR039647">
    <property type="entry name" value="EF_hand_pair_protein_CML-like"/>
</dbReference>
<keyword evidence="4" id="KW-0472">Membrane</keyword>
<dbReference type="GO" id="GO:0005509">
    <property type="term" value="F:calcium ion binding"/>
    <property type="evidence" value="ECO:0007669"/>
    <property type="project" value="InterPro"/>
</dbReference>
<dbReference type="Proteomes" id="UP001372338">
    <property type="component" value="Unassembled WGS sequence"/>
</dbReference>
<feature type="transmembrane region" description="Helical" evidence="4">
    <location>
        <begin position="12"/>
        <end position="32"/>
    </location>
</feature>
<evidence type="ECO:0000256" key="1">
    <source>
        <dbReference type="ARBA" id="ARBA00022723"/>
    </source>
</evidence>
<sequence>MYLRILLWDIRIKGFIMSIFLYYFQFVFSFISQNWKVWTKTRNCSNCEPVKQRLDCIQSGVRMCKEEVIMVMEKLGMSVECDGYGIEKFEVQEIEQLFENGTSLGEVEEAFNVFDQNKDGFMEARDLLRVLHCLGLEKDLMECQKMINEFDQNGDQLIDRNEFVKVMEKSYG</sequence>
<dbReference type="GO" id="GO:0043226">
    <property type="term" value="C:organelle"/>
    <property type="evidence" value="ECO:0007669"/>
    <property type="project" value="UniProtKB-ARBA"/>
</dbReference>
<proteinExistence type="predicted"/>
<keyword evidence="1" id="KW-0479">Metal-binding</keyword>
<keyword evidence="3" id="KW-0106">Calcium</keyword>
<keyword evidence="4" id="KW-0812">Transmembrane</keyword>
<name>A0AAN9IBL6_CROPI</name>
<comment type="caution">
    <text evidence="6">The sequence shown here is derived from an EMBL/GenBank/DDBJ whole genome shotgun (WGS) entry which is preliminary data.</text>
</comment>
<accession>A0AAN9IBL6</accession>
<dbReference type="PANTHER" id="PTHR10891">
    <property type="entry name" value="EF-HAND CALCIUM-BINDING DOMAIN CONTAINING PROTEIN"/>
    <property type="match status" value="1"/>
</dbReference>
<dbReference type="SUPFAM" id="SSF47473">
    <property type="entry name" value="EF-hand"/>
    <property type="match status" value="1"/>
</dbReference>
<evidence type="ECO:0000259" key="5">
    <source>
        <dbReference type="PROSITE" id="PS50222"/>
    </source>
</evidence>
<dbReference type="InterPro" id="IPR018247">
    <property type="entry name" value="EF_Hand_1_Ca_BS"/>
</dbReference>
<evidence type="ECO:0000256" key="3">
    <source>
        <dbReference type="ARBA" id="ARBA00022837"/>
    </source>
</evidence>
<dbReference type="PROSITE" id="PS00018">
    <property type="entry name" value="EF_HAND_1"/>
    <property type="match status" value="2"/>
</dbReference>
<dbReference type="SMART" id="SM00054">
    <property type="entry name" value="EFh"/>
    <property type="match status" value="2"/>
</dbReference>
<feature type="domain" description="EF-hand" evidence="5">
    <location>
        <begin position="138"/>
        <end position="172"/>
    </location>
</feature>
<keyword evidence="4" id="KW-1133">Transmembrane helix</keyword>
<feature type="domain" description="EF-hand" evidence="5">
    <location>
        <begin position="102"/>
        <end position="137"/>
    </location>
</feature>
<keyword evidence="7" id="KW-1185">Reference proteome</keyword>
<dbReference type="EMBL" id="JAYWIO010000003">
    <property type="protein sequence ID" value="KAK7274853.1"/>
    <property type="molecule type" value="Genomic_DNA"/>
</dbReference>
<dbReference type="Pfam" id="PF13499">
    <property type="entry name" value="EF-hand_7"/>
    <property type="match status" value="1"/>
</dbReference>
<keyword evidence="2" id="KW-0677">Repeat</keyword>
<gene>
    <name evidence="6" type="ORF">RIF29_15952</name>
</gene>
<evidence type="ECO:0000256" key="2">
    <source>
        <dbReference type="ARBA" id="ARBA00022737"/>
    </source>
</evidence>
<organism evidence="6 7">
    <name type="scientific">Crotalaria pallida</name>
    <name type="common">Smooth rattlebox</name>
    <name type="synonym">Crotalaria striata</name>
    <dbReference type="NCBI Taxonomy" id="3830"/>
    <lineage>
        <taxon>Eukaryota</taxon>
        <taxon>Viridiplantae</taxon>
        <taxon>Streptophyta</taxon>
        <taxon>Embryophyta</taxon>
        <taxon>Tracheophyta</taxon>
        <taxon>Spermatophyta</taxon>
        <taxon>Magnoliopsida</taxon>
        <taxon>eudicotyledons</taxon>
        <taxon>Gunneridae</taxon>
        <taxon>Pentapetalae</taxon>
        <taxon>rosids</taxon>
        <taxon>fabids</taxon>
        <taxon>Fabales</taxon>
        <taxon>Fabaceae</taxon>
        <taxon>Papilionoideae</taxon>
        <taxon>50 kb inversion clade</taxon>
        <taxon>genistoids sensu lato</taxon>
        <taxon>core genistoids</taxon>
        <taxon>Crotalarieae</taxon>
        <taxon>Crotalaria</taxon>
    </lineage>
</organism>
<dbReference type="PROSITE" id="PS50222">
    <property type="entry name" value="EF_HAND_2"/>
    <property type="match status" value="2"/>
</dbReference>
<dbReference type="Gene3D" id="1.10.238.10">
    <property type="entry name" value="EF-hand"/>
    <property type="match status" value="1"/>
</dbReference>
<dbReference type="CDD" id="cd00051">
    <property type="entry name" value="EFh"/>
    <property type="match status" value="1"/>
</dbReference>
<dbReference type="AlphaFoldDB" id="A0AAN9IBL6"/>
<dbReference type="InterPro" id="IPR011992">
    <property type="entry name" value="EF-hand-dom_pair"/>
</dbReference>
<evidence type="ECO:0000313" key="7">
    <source>
        <dbReference type="Proteomes" id="UP001372338"/>
    </source>
</evidence>
<dbReference type="InterPro" id="IPR002048">
    <property type="entry name" value="EF_hand_dom"/>
</dbReference>
<protein>
    <recommendedName>
        <fullName evidence="5">EF-hand domain-containing protein</fullName>
    </recommendedName>
</protein>
<dbReference type="FunFam" id="1.10.238.10:FF:000178">
    <property type="entry name" value="Calmodulin-2 A"/>
    <property type="match status" value="1"/>
</dbReference>
<evidence type="ECO:0000256" key="4">
    <source>
        <dbReference type="SAM" id="Phobius"/>
    </source>
</evidence>